<feature type="domain" description="Integrase core" evidence="1">
    <location>
        <begin position="14"/>
        <end position="96"/>
    </location>
</feature>
<name>A0ABD1IZ56_9TELE</name>
<sequence>MQSFLRGNEDERSADSVIMGPSTANQRIERWWCTLRSECIQFWMDHFDQMKADGHFDDSFIDKSLIQFCFQNAIQEELDEVAVAWNDHRIRASHNSRAPSGHPSMLYAVPHLYGGQNFCQAVDQAKIDVCLEECNFKDYPCDVDFYHICTDLMAEHNLTMSNDIFKVTDLYLNLRELIRLELRE</sequence>
<organism evidence="2 3">
    <name type="scientific">Coilia grayii</name>
    <name type="common">Gray's grenadier anchovy</name>
    <dbReference type="NCBI Taxonomy" id="363190"/>
    <lineage>
        <taxon>Eukaryota</taxon>
        <taxon>Metazoa</taxon>
        <taxon>Chordata</taxon>
        <taxon>Craniata</taxon>
        <taxon>Vertebrata</taxon>
        <taxon>Euteleostomi</taxon>
        <taxon>Actinopterygii</taxon>
        <taxon>Neopterygii</taxon>
        <taxon>Teleostei</taxon>
        <taxon>Clupei</taxon>
        <taxon>Clupeiformes</taxon>
        <taxon>Clupeoidei</taxon>
        <taxon>Engraulidae</taxon>
        <taxon>Coilinae</taxon>
        <taxon>Coilia</taxon>
    </lineage>
</organism>
<dbReference type="EMBL" id="JBHFQA010000022">
    <property type="protein sequence ID" value="KAL2078888.1"/>
    <property type="molecule type" value="Genomic_DNA"/>
</dbReference>
<protein>
    <recommendedName>
        <fullName evidence="1">Integrase core domain-containing protein</fullName>
    </recommendedName>
</protein>
<dbReference type="Pfam" id="PF24764">
    <property type="entry name" value="rva_4"/>
    <property type="match status" value="1"/>
</dbReference>
<dbReference type="Proteomes" id="UP001591681">
    <property type="component" value="Unassembled WGS sequence"/>
</dbReference>
<reference evidence="2 3" key="1">
    <citation type="submission" date="2024-09" db="EMBL/GenBank/DDBJ databases">
        <title>A chromosome-level genome assembly of Gray's grenadier anchovy, Coilia grayii.</title>
        <authorList>
            <person name="Fu Z."/>
        </authorList>
    </citation>
    <scope>NUCLEOTIDE SEQUENCE [LARGE SCALE GENOMIC DNA]</scope>
    <source>
        <strain evidence="2">G4</strain>
        <tissue evidence="2">Muscle</tissue>
    </source>
</reference>
<dbReference type="AlphaFoldDB" id="A0ABD1IZ56"/>
<proteinExistence type="predicted"/>
<comment type="caution">
    <text evidence="2">The sequence shown here is derived from an EMBL/GenBank/DDBJ whole genome shotgun (WGS) entry which is preliminary data.</text>
</comment>
<accession>A0ABD1IZ56</accession>
<evidence type="ECO:0000259" key="1">
    <source>
        <dbReference type="Pfam" id="PF24764"/>
    </source>
</evidence>
<evidence type="ECO:0000313" key="3">
    <source>
        <dbReference type="Proteomes" id="UP001591681"/>
    </source>
</evidence>
<dbReference type="PANTHER" id="PTHR46791">
    <property type="entry name" value="EXPRESSED PROTEIN"/>
    <property type="match status" value="1"/>
</dbReference>
<evidence type="ECO:0000313" key="2">
    <source>
        <dbReference type="EMBL" id="KAL2078888.1"/>
    </source>
</evidence>
<keyword evidence="3" id="KW-1185">Reference proteome</keyword>
<dbReference type="PANTHER" id="PTHR46791:SF13">
    <property type="entry name" value="CLR5 DOMAIN-CONTAINING PROTEIN"/>
    <property type="match status" value="1"/>
</dbReference>
<dbReference type="InterPro" id="IPR058913">
    <property type="entry name" value="Integrase_dom_put"/>
</dbReference>
<gene>
    <name evidence="2" type="ORF">ACEWY4_024632</name>
</gene>